<dbReference type="InterPro" id="IPR004888">
    <property type="entry name" value="Glycoside_hydrolase_63"/>
</dbReference>
<evidence type="ECO:0000256" key="10">
    <source>
        <dbReference type="ARBA" id="ARBA00023295"/>
    </source>
</evidence>
<evidence type="ECO:0000256" key="8">
    <source>
        <dbReference type="ARBA" id="ARBA00023136"/>
    </source>
</evidence>
<feature type="region of interest" description="Disordered" evidence="13">
    <location>
        <begin position="541"/>
        <end position="561"/>
    </location>
</feature>
<keyword evidence="9" id="KW-0325">Glycoprotein</keyword>
<keyword evidence="3 12" id="KW-0812">Transmembrane</keyword>
<evidence type="ECO:0000256" key="13">
    <source>
        <dbReference type="SAM" id="MobiDB-lite"/>
    </source>
</evidence>
<evidence type="ECO:0000259" key="15">
    <source>
        <dbReference type="Pfam" id="PF16923"/>
    </source>
</evidence>
<keyword evidence="7 12" id="KW-1133">Transmembrane helix</keyword>
<dbReference type="PANTHER" id="PTHR10412:SF11">
    <property type="entry name" value="MANNOSYL-OLIGOSACCHARIDE GLUCOSIDASE"/>
    <property type="match status" value="1"/>
</dbReference>
<dbReference type="InterPro" id="IPR031335">
    <property type="entry name" value="Glyco_hydro_63_C"/>
</dbReference>
<protein>
    <recommendedName>
        <fullName evidence="11 12">Mannosyl-oligosaccharide glucosidase</fullName>
        <ecNumber evidence="11 12">3.2.1.106</ecNumber>
    </recommendedName>
</protein>
<evidence type="ECO:0000256" key="2">
    <source>
        <dbReference type="ARBA" id="ARBA00010833"/>
    </source>
</evidence>
<keyword evidence="5 12" id="KW-0256">Endoplasmic reticulum</keyword>
<evidence type="ECO:0000256" key="9">
    <source>
        <dbReference type="ARBA" id="ARBA00023180"/>
    </source>
</evidence>
<dbReference type="EC" id="3.2.1.106" evidence="11 12"/>
<evidence type="ECO:0000256" key="6">
    <source>
        <dbReference type="ARBA" id="ARBA00022968"/>
    </source>
</evidence>
<evidence type="ECO:0000256" key="12">
    <source>
        <dbReference type="RuleBase" id="RU368089"/>
    </source>
</evidence>
<evidence type="ECO:0000256" key="3">
    <source>
        <dbReference type="ARBA" id="ARBA00022692"/>
    </source>
</evidence>
<keyword evidence="4 12" id="KW-0378">Hydrolase</keyword>
<dbReference type="EMBL" id="CAWYQH010000108">
    <property type="protein sequence ID" value="CAK8688796.1"/>
    <property type="molecule type" value="Genomic_DNA"/>
</dbReference>
<dbReference type="SUPFAM" id="SSF48208">
    <property type="entry name" value="Six-hairpin glycosidases"/>
    <property type="match status" value="1"/>
</dbReference>
<dbReference type="Proteomes" id="UP001642483">
    <property type="component" value="Unassembled WGS sequence"/>
</dbReference>
<evidence type="ECO:0000259" key="14">
    <source>
        <dbReference type="Pfam" id="PF03200"/>
    </source>
</evidence>
<feature type="compositionally biased region" description="Polar residues" evidence="13">
    <location>
        <begin position="11"/>
        <end position="21"/>
    </location>
</feature>
<evidence type="ECO:0000256" key="4">
    <source>
        <dbReference type="ARBA" id="ARBA00022801"/>
    </source>
</evidence>
<dbReference type="Pfam" id="PF16923">
    <property type="entry name" value="Glyco_hydro_63N"/>
    <property type="match status" value="1"/>
</dbReference>
<comment type="catalytic activity">
    <reaction evidence="12">
        <text>N(4)-(alpha-D-Glc-(1-&gt;2)-alpha-D-Glc-(1-&gt;3)-alpha-D-Glc-(1-&gt;3)-alpha-D-Man-(1-&gt;2)-alpha-D-Man-(1-&gt;2)-alpha-D-Man-(1-&gt;3)-[alpha-D-Man-(1-&gt;2)-alpha-D-Man-(1-&gt;3)-[alpha-D-Man-(1-&gt;2)-alpha-D-Man-(1-&gt;6)]-alpha-D-Man-(1-&gt;6)]-beta-D-Man-(1-&gt;4)-beta-D-GlcNAc-(1-&gt;4)-beta-D-GlcNAc)-L-asparaginyl-[protein] + H2O = N(4)-(alpha-D-Glc-(1-&gt;3)-alpha-D-Glc-(1-&gt;3)-alpha-D-Man-(1-&gt;2)-alpha-D-Man-(1-&gt;2)-alpha-D-Man-(1-&gt;3)-[alpha-D-Man-(1-&gt;2)-alpha-D-Man-(1-&gt;3)-[alpha-D-Man-(1-&gt;2)-alpha-D-Man-(1-&gt;6)]-alpha-D-Man-(1-&gt;6)]-beta-D-Man-(1-&gt;4)-beta-D-GlcNAc-(1-&gt;4)-beta-D-GlcNAc)-L-asparaginyl-[protein] + beta-D-glucose</text>
        <dbReference type="Rhea" id="RHEA:55988"/>
        <dbReference type="Rhea" id="RHEA-COMP:12806"/>
        <dbReference type="Rhea" id="RHEA-COMP:14355"/>
        <dbReference type="ChEBI" id="CHEBI:15377"/>
        <dbReference type="ChEBI" id="CHEBI:15903"/>
        <dbReference type="ChEBI" id="CHEBI:59082"/>
        <dbReference type="ChEBI" id="CHEBI:132537"/>
        <dbReference type="EC" id="3.2.1.106"/>
    </reaction>
</comment>
<feature type="transmembrane region" description="Helical" evidence="12">
    <location>
        <begin position="36"/>
        <end position="55"/>
    </location>
</feature>
<proteinExistence type="inferred from homology"/>
<organism evidence="16 17">
    <name type="scientific">Clavelina lepadiformis</name>
    <name type="common">Light-bulb sea squirt</name>
    <name type="synonym">Ascidia lepadiformis</name>
    <dbReference type="NCBI Taxonomy" id="159417"/>
    <lineage>
        <taxon>Eukaryota</taxon>
        <taxon>Metazoa</taxon>
        <taxon>Chordata</taxon>
        <taxon>Tunicata</taxon>
        <taxon>Ascidiacea</taxon>
        <taxon>Aplousobranchia</taxon>
        <taxon>Clavelinidae</taxon>
        <taxon>Clavelina</taxon>
    </lineage>
</organism>
<comment type="similarity">
    <text evidence="2 12">Belongs to the glycosyl hydrolase 63 family.</text>
</comment>
<dbReference type="InterPro" id="IPR038518">
    <property type="entry name" value="Glyco_hydro_63N_sf"/>
</dbReference>
<feature type="region of interest" description="Disordered" evidence="13">
    <location>
        <begin position="1"/>
        <end position="21"/>
    </location>
</feature>
<dbReference type="PANTHER" id="PTHR10412">
    <property type="entry name" value="MANNOSYL-OLIGOSACCHARIDE GLUCOSIDASE"/>
    <property type="match status" value="1"/>
</dbReference>
<name>A0ABP0GAG8_CLALP</name>
<comment type="subcellular location">
    <subcellularLocation>
        <location evidence="1 12">Endoplasmic reticulum membrane</location>
        <topology evidence="1 12">Single-pass type II membrane protein</topology>
    </subcellularLocation>
</comment>
<evidence type="ECO:0000256" key="5">
    <source>
        <dbReference type="ARBA" id="ARBA00022824"/>
    </source>
</evidence>
<evidence type="ECO:0000256" key="7">
    <source>
        <dbReference type="ARBA" id="ARBA00022989"/>
    </source>
</evidence>
<dbReference type="InterPro" id="IPR031631">
    <property type="entry name" value="Glyco_hydro_63N"/>
</dbReference>
<keyword evidence="17" id="KW-1185">Reference proteome</keyword>
<dbReference type="Gene3D" id="2.70.98.110">
    <property type="entry name" value="Glycosyl hydrolase family 63, N-terminal domain"/>
    <property type="match status" value="1"/>
</dbReference>
<evidence type="ECO:0000313" key="17">
    <source>
        <dbReference type="Proteomes" id="UP001642483"/>
    </source>
</evidence>
<feature type="domain" description="Glycosyl hydrolase family 63 N-terminal" evidence="15">
    <location>
        <begin position="81"/>
        <end position="268"/>
    </location>
</feature>
<keyword evidence="8 12" id="KW-0472">Membrane</keyword>
<dbReference type="InterPro" id="IPR008928">
    <property type="entry name" value="6-hairpin_glycosidase_sf"/>
</dbReference>
<evidence type="ECO:0000256" key="11">
    <source>
        <dbReference type="ARBA" id="ARBA00038888"/>
    </source>
</evidence>
<evidence type="ECO:0000256" key="1">
    <source>
        <dbReference type="ARBA" id="ARBA00004648"/>
    </source>
</evidence>
<evidence type="ECO:0000313" key="16">
    <source>
        <dbReference type="EMBL" id="CAK8688796.1"/>
    </source>
</evidence>
<dbReference type="Pfam" id="PF03200">
    <property type="entry name" value="Glyco_hydro_63"/>
    <property type="match status" value="1"/>
</dbReference>
<reference evidence="16 17" key="1">
    <citation type="submission" date="2024-02" db="EMBL/GenBank/DDBJ databases">
        <authorList>
            <person name="Daric V."/>
            <person name="Darras S."/>
        </authorList>
    </citation>
    <scope>NUCLEOTIDE SEQUENCE [LARGE SCALE GENOMIC DNA]</scope>
</reference>
<comment type="caution">
    <text evidence="16">The sequence shown here is derived from an EMBL/GenBank/DDBJ whole genome shotgun (WGS) entry which is preliminary data.</text>
</comment>
<keyword evidence="6" id="KW-0735">Signal-anchor</keyword>
<gene>
    <name evidence="16" type="ORF">CVLEPA_LOCUS20768</name>
</gene>
<keyword evidence="10 12" id="KW-0326">Glycosidase</keyword>
<comment type="function">
    <text evidence="12">Cleaves the distal alpha 1,2-linked glucose residue from the Glc(3)Man(9)GlcNAc(2) oligosaccharide precursor.</text>
</comment>
<sequence length="820" mass="94592">MSGTRKRNVQRDNLQLPTYVSKNRNGSKKKFRLQPVHFMFLLVGLCIGLIVTSAYDRWYRSRLVYTPFDSLIEHEDDMNKFWGTYRPQVYMGMKTKSPQSLVTGLMWLKQNKKFKGEPPMRHTCEQGDQILKYGWVAHDGVNFGIQDIAERGYMLRTEFVKRVNGDHGGDWTWRISGRQTGKEPITLSVFFYAATDGQGVIQPVVESGPNGLRLTKIQGETEELGKFTIKFPEENSGKKSRYHTATTKAEGLHKIKDAAFMQMQVREEGPKGKENYLYYLTDAPSRIDSKKAKSDVIFHQVTLELPFEIDIVFESGSWTNRRSLLAGDVFTKHLTQLKDKFDKKFEATFPLSDKGYSQGEVDFAKAALSNMIGGIGYFYGQSVVQSVYQSAPVLNWEAPLLTAVPSRSFFPRGFLWDEGFHQLLISKWDRQLSEEVIMSWLNMVNLEGWIPREQILGDEARSKVPAEFVVQRNTNANPPTLFLAIESILQGFDKQSITEQDRKFLKTIYPRLKAWFNWFNVTQSGPVQFSYRWRGRDAKTDSELNPKTLTSGLDDFPRASHPSDDERHIDLRCWMALAAGTMEKIAEVVHPGNSHEIEPYRQTHKILTDNNLLKELHWSADLGVFSDYGNHTDRVYLVKKDFPSSQPGQRPIIRTIRATRTKPKLQFVKNFGYVSLFPFLIQILKPDSQQLHQILQDLKGEDDLLWSNFGLRSLSKRDPLYRKRNTEHDPPYWRGQIWINMNFLAVRALKHYADTPGPYSKLAGELYAELRRNLVQNMYAEYVRTGYLWENYDDVTGKGQGSRPFTGWSALVVLIMSEQY</sequence>
<feature type="domain" description="Glycosyl hydrolase family 63 C-terminal" evidence="14">
    <location>
        <begin position="326"/>
        <end position="818"/>
    </location>
</feature>
<accession>A0ABP0GAG8</accession>
<dbReference type="Gene3D" id="1.50.10.10">
    <property type="match status" value="1"/>
</dbReference>
<dbReference type="InterPro" id="IPR012341">
    <property type="entry name" value="6hp_glycosidase-like_sf"/>
</dbReference>